<protein>
    <recommendedName>
        <fullName evidence="11">Ionotropic glutamate receptor C-terminal domain-containing protein</fullName>
    </recommendedName>
</protein>
<dbReference type="SUPFAM" id="SSF53850">
    <property type="entry name" value="Periplasmic binding protein-like II"/>
    <property type="match status" value="1"/>
</dbReference>
<dbReference type="InterPro" id="IPR052192">
    <property type="entry name" value="Insect_Ionotropic_Sensory_Rcpt"/>
</dbReference>
<dbReference type="PANTHER" id="PTHR42643:SF35">
    <property type="entry name" value="IONOTROPIC RECEPTOR 68A, ISOFORM A"/>
    <property type="match status" value="1"/>
</dbReference>
<evidence type="ECO:0008006" key="11">
    <source>
        <dbReference type="Google" id="ProtNLM"/>
    </source>
</evidence>
<keyword evidence="2" id="KW-1003">Cell membrane</keyword>
<comment type="subcellular location">
    <subcellularLocation>
        <location evidence="1">Cell membrane</location>
        <topology evidence="1">Multi-pass membrane protein</topology>
    </subcellularLocation>
</comment>
<keyword evidence="7" id="KW-0325">Glycoprotein</keyword>
<dbReference type="GO" id="GO:0005886">
    <property type="term" value="C:plasma membrane"/>
    <property type="evidence" value="ECO:0007669"/>
    <property type="project" value="UniProtKB-SubCell"/>
</dbReference>
<dbReference type="Proteomes" id="UP001168821">
    <property type="component" value="Unassembled WGS sequence"/>
</dbReference>
<evidence type="ECO:0000256" key="1">
    <source>
        <dbReference type="ARBA" id="ARBA00004651"/>
    </source>
</evidence>
<name>A0AA38HPC0_9CUCU</name>
<feature type="transmembrane region" description="Helical" evidence="8">
    <location>
        <begin position="77"/>
        <end position="100"/>
    </location>
</feature>
<evidence type="ECO:0000256" key="3">
    <source>
        <dbReference type="ARBA" id="ARBA00022692"/>
    </source>
</evidence>
<feature type="transmembrane region" description="Helical" evidence="8">
    <location>
        <begin position="303"/>
        <end position="333"/>
    </location>
</feature>
<evidence type="ECO:0000256" key="4">
    <source>
        <dbReference type="ARBA" id="ARBA00022989"/>
    </source>
</evidence>
<keyword evidence="4 8" id="KW-1133">Transmembrane helix</keyword>
<sequence>MLTLPEYFKLIHAPYVSFDGVIKELVFRNFDFGIGGLTITYDRYKKLQFSSVLMYEKLGFMFVYQKSFLKKLFTFQLFAINISVTILATLLVFSVSVFLVVRKFDRGVRLRFARVALVFLGSGLEQAFNLQKFTFRRTEITVRVLFMTYWFFAIIINTIFKSQMLALIVSTPTHQITLSEFLEEQYELVIDRSRGSVKLFFEEEEALLSHFSTTYKNNVCDFIVYAASHKAVIFSEVSRIALHSQSFGTNPHAWPFMKDIPFVNQFNIHVRHVISGGLLSSWEQKALLTKNIKRMSSKQTENVVGFEAFILHFAVYLFFLTHSILCFVVELLYNKLREQ</sequence>
<dbReference type="Gene3D" id="3.40.190.10">
    <property type="entry name" value="Periplasmic binding protein-like II"/>
    <property type="match status" value="1"/>
</dbReference>
<feature type="transmembrane region" description="Helical" evidence="8">
    <location>
        <begin position="140"/>
        <end position="160"/>
    </location>
</feature>
<comment type="caution">
    <text evidence="9">The sequence shown here is derived from an EMBL/GenBank/DDBJ whole genome shotgun (WGS) entry which is preliminary data.</text>
</comment>
<proteinExistence type="predicted"/>
<evidence type="ECO:0000256" key="6">
    <source>
        <dbReference type="ARBA" id="ARBA00023170"/>
    </source>
</evidence>
<dbReference type="PANTHER" id="PTHR42643">
    <property type="entry name" value="IONOTROPIC RECEPTOR 20A-RELATED"/>
    <property type="match status" value="1"/>
</dbReference>
<gene>
    <name evidence="9" type="ORF">Zmor_028082</name>
</gene>
<organism evidence="9 10">
    <name type="scientific">Zophobas morio</name>
    <dbReference type="NCBI Taxonomy" id="2755281"/>
    <lineage>
        <taxon>Eukaryota</taxon>
        <taxon>Metazoa</taxon>
        <taxon>Ecdysozoa</taxon>
        <taxon>Arthropoda</taxon>
        <taxon>Hexapoda</taxon>
        <taxon>Insecta</taxon>
        <taxon>Pterygota</taxon>
        <taxon>Neoptera</taxon>
        <taxon>Endopterygota</taxon>
        <taxon>Coleoptera</taxon>
        <taxon>Polyphaga</taxon>
        <taxon>Cucujiformia</taxon>
        <taxon>Tenebrionidae</taxon>
        <taxon>Zophobas</taxon>
    </lineage>
</organism>
<dbReference type="EMBL" id="JALNTZ010000009">
    <property type="protein sequence ID" value="KAJ3641580.1"/>
    <property type="molecule type" value="Genomic_DNA"/>
</dbReference>
<evidence type="ECO:0000313" key="9">
    <source>
        <dbReference type="EMBL" id="KAJ3641580.1"/>
    </source>
</evidence>
<dbReference type="AlphaFoldDB" id="A0AA38HPC0"/>
<evidence type="ECO:0000256" key="2">
    <source>
        <dbReference type="ARBA" id="ARBA00022475"/>
    </source>
</evidence>
<evidence type="ECO:0000256" key="8">
    <source>
        <dbReference type="SAM" id="Phobius"/>
    </source>
</evidence>
<evidence type="ECO:0000313" key="10">
    <source>
        <dbReference type="Proteomes" id="UP001168821"/>
    </source>
</evidence>
<reference evidence="9" key="1">
    <citation type="journal article" date="2023" name="G3 (Bethesda)">
        <title>Whole genome assemblies of Zophobas morio and Tenebrio molitor.</title>
        <authorList>
            <person name="Kaur S."/>
            <person name="Stinson S.A."/>
            <person name="diCenzo G.C."/>
        </authorList>
    </citation>
    <scope>NUCLEOTIDE SEQUENCE</scope>
    <source>
        <strain evidence="9">QUZm001</strain>
    </source>
</reference>
<evidence type="ECO:0000256" key="7">
    <source>
        <dbReference type="ARBA" id="ARBA00023180"/>
    </source>
</evidence>
<keyword evidence="5 8" id="KW-0472">Membrane</keyword>
<keyword evidence="3 8" id="KW-0812">Transmembrane</keyword>
<evidence type="ECO:0000256" key="5">
    <source>
        <dbReference type="ARBA" id="ARBA00023136"/>
    </source>
</evidence>
<keyword evidence="6" id="KW-0675">Receptor</keyword>
<keyword evidence="10" id="KW-1185">Reference proteome</keyword>
<accession>A0AA38HPC0</accession>